<dbReference type="GO" id="GO:0046872">
    <property type="term" value="F:metal ion binding"/>
    <property type="evidence" value="ECO:0007669"/>
    <property type="project" value="UniProtKB-KW"/>
</dbReference>
<comment type="cofactor">
    <cofactor evidence="1">
        <name>[4Fe-4S] cluster</name>
        <dbReference type="ChEBI" id="CHEBI:49883"/>
    </cofactor>
</comment>
<dbReference type="InterPro" id="IPR058240">
    <property type="entry name" value="rSAM_sf"/>
</dbReference>
<dbReference type="EC" id="2.8.1.8" evidence="2"/>
<dbReference type="GO" id="GO:0051539">
    <property type="term" value="F:4 iron, 4 sulfur cluster binding"/>
    <property type="evidence" value="ECO:0007669"/>
    <property type="project" value="UniProtKB-KW"/>
</dbReference>
<dbReference type="AlphaFoldDB" id="A0A485LTQ6"/>
<protein>
    <recommendedName>
        <fullName evidence="2">lipoyl synthase</fullName>
        <ecNumber evidence="2">2.8.1.8</ecNumber>
    </recommendedName>
</protein>
<keyword evidence="3" id="KW-0004">4Fe-4S</keyword>
<dbReference type="InterPro" id="IPR013785">
    <property type="entry name" value="Aldolase_TIM"/>
</dbReference>
<name>A0A485LTQ6_9ZZZZ</name>
<gene>
    <name evidence="11" type="primary">lipA</name>
    <name evidence="11" type="ORF">SCFA_10018</name>
</gene>
<accession>A0A485LTQ6</accession>
<evidence type="ECO:0000256" key="1">
    <source>
        <dbReference type="ARBA" id="ARBA00001966"/>
    </source>
</evidence>
<sequence length="306" mass="33639">MKDRGQACSCPERIPSWAKKNKRLKDLHLTKTGLRALSLASVCEEARCPNIAECFAKPTATFLILGDICTRGCRFCSIRKGVPAPPDPREGERLAQAAATMGLKHVVITSVTRDDLPDQGAAAFAGAIRAIRKLLPGATVEVLIPDFSGRTDLIETVLRERPEVFNHNVETVGRLYRSIRPQANLKTSLAVLRTAREYSCDTVVKSGFMLGLGESEEEVAELLEALSRSGCEVVTMGQYLQPTAAQVPVSRYWSPEDFKRFSDIAKNAGIRYVISGPLIRSSYQAKEVLEEVRRNRIGMGKDGTCL</sequence>
<evidence type="ECO:0000256" key="8">
    <source>
        <dbReference type="ARBA" id="ARBA00023014"/>
    </source>
</evidence>
<dbReference type="NCBIfam" id="NF009544">
    <property type="entry name" value="PRK12928.1"/>
    <property type="match status" value="1"/>
</dbReference>
<dbReference type="EMBL" id="CAADRM010000001">
    <property type="protein sequence ID" value="VFU11187.1"/>
    <property type="molecule type" value="Genomic_DNA"/>
</dbReference>
<dbReference type="GO" id="GO:0016992">
    <property type="term" value="F:lipoate synthase activity"/>
    <property type="evidence" value="ECO:0007669"/>
    <property type="project" value="UniProtKB-EC"/>
</dbReference>
<dbReference type="PANTHER" id="PTHR10949:SF0">
    <property type="entry name" value="LIPOYL SYNTHASE, MITOCHONDRIAL"/>
    <property type="match status" value="1"/>
</dbReference>
<comment type="catalytic activity">
    <reaction evidence="9">
        <text>[[Fe-S] cluster scaffold protein carrying a second [4Fe-4S](2+) cluster] + N(6)-octanoyl-L-lysyl-[protein] + 2 oxidized [2Fe-2S]-[ferredoxin] + 2 S-adenosyl-L-methionine + 4 H(+) = [[Fe-S] cluster scaffold protein] + N(6)-[(R)-dihydrolipoyl]-L-lysyl-[protein] + 4 Fe(3+) + 2 hydrogen sulfide + 2 5'-deoxyadenosine + 2 L-methionine + 2 reduced [2Fe-2S]-[ferredoxin]</text>
        <dbReference type="Rhea" id="RHEA:16585"/>
        <dbReference type="Rhea" id="RHEA-COMP:9928"/>
        <dbReference type="Rhea" id="RHEA-COMP:10000"/>
        <dbReference type="Rhea" id="RHEA-COMP:10001"/>
        <dbReference type="Rhea" id="RHEA-COMP:10475"/>
        <dbReference type="Rhea" id="RHEA-COMP:14568"/>
        <dbReference type="Rhea" id="RHEA-COMP:14569"/>
        <dbReference type="ChEBI" id="CHEBI:15378"/>
        <dbReference type="ChEBI" id="CHEBI:17319"/>
        <dbReference type="ChEBI" id="CHEBI:29034"/>
        <dbReference type="ChEBI" id="CHEBI:29919"/>
        <dbReference type="ChEBI" id="CHEBI:33722"/>
        <dbReference type="ChEBI" id="CHEBI:33737"/>
        <dbReference type="ChEBI" id="CHEBI:33738"/>
        <dbReference type="ChEBI" id="CHEBI:57844"/>
        <dbReference type="ChEBI" id="CHEBI:59789"/>
        <dbReference type="ChEBI" id="CHEBI:78809"/>
        <dbReference type="ChEBI" id="CHEBI:83100"/>
        <dbReference type="EC" id="2.8.1.8"/>
    </reaction>
</comment>
<keyword evidence="6" id="KW-0479">Metal-binding</keyword>
<dbReference type="InterPro" id="IPR007197">
    <property type="entry name" value="rSAM"/>
</dbReference>
<keyword evidence="4 11" id="KW-0808">Transferase</keyword>
<reference evidence="11" key="1">
    <citation type="submission" date="2019-03" db="EMBL/GenBank/DDBJ databases">
        <authorList>
            <person name="Hao L."/>
        </authorList>
    </citation>
    <scope>NUCLEOTIDE SEQUENCE</scope>
</reference>
<dbReference type="Gene3D" id="3.20.20.70">
    <property type="entry name" value="Aldolase class I"/>
    <property type="match status" value="1"/>
</dbReference>
<feature type="domain" description="Radical SAM core" evidence="10">
    <location>
        <begin position="55"/>
        <end position="271"/>
    </location>
</feature>
<evidence type="ECO:0000256" key="5">
    <source>
        <dbReference type="ARBA" id="ARBA00022691"/>
    </source>
</evidence>
<dbReference type="PIRSF" id="PIRSF005963">
    <property type="entry name" value="Lipoyl_synth"/>
    <property type="match status" value="1"/>
</dbReference>
<evidence type="ECO:0000256" key="4">
    <source>
        <dbReference type="ARBA" id="ARBA00022679"/>
    </source>
</evidence>
<proteinExistence type="inferred from homology"/>
<dbReference type="NCBIfam" id="TIGR00510">
    <property type="entry name" value="lipA"/>
    <property type="match status" value="1"/>
</dbReference>
<evidence type="ECO:0000256" key="6">
    <source>
        <dbReference type="ARBA" id="ARBA00022723"/>
    </source>
</evidence>
<keyword evidence="7" id="KW-0408">Iron</keyword>
<organism evidence="11">
    <name type="scientific">anaerobic digester metagenome</name>
    <dbReference type="NCBI Taxonomy" id="1263854"/>
    <lineage>
        <taxon>unclassified sequences</taxon>
        <taxon>metagenomes</taxon>
        <taxon>ecological metagenomes</taxon>
    </lineage>
</organism>
<evidence type="ECO:0000256" key="9">
    <source>
        <dbReference type="ARBA" id="ARBA00047326"/>
    </source>
</evidence>
<dbReference type="PROSITE" id="PS51918">
    <property type="entry name" value="RADICAL_SAM"/>
    <property type="match status" value="1"/>
</dbReference>
<keyword evidence="5" id="KW-0949">S-adenosyl-L-methionine</keyword>
<evidence type="ECO:0000256" key="7">
    <source>
        <dbReference type="ARBA" id="ARBA00023004"/>
    </source>
</evidence>
<keyword evidence="8" id="KW-0411">Iron-sulfur</keyword>
<dbReference type="InterPro" id="IPR003698">
    <property type="entry name" value="Lipoyl_synth"/>
</dbReference>
<dbReference type="SMART" id="SM00729">
    <property type="entry name" value="Elp3"/>
    <property type="match status" value="1"/>
</dbReference>
<dbReference type="InterPro" id="IPR006638">
    <property type="entry name" value="Elp3/MiaA/NifB-like_rSAM"/>
</dbReference>
<dbReference type="PANTHER" id="PTHR10949">
    <property type="entry name" value="LIPOYL SYNTHASE"/>
    <property type="match status" value="1"/>
</dbReference>
<dbReference type="SFLD" id="SFLDG01058">
    <property type="entry name" value="lipoyl_synthase_like"/>
    <property type="match status" value="1"/>
</dbReference>
<dbReference type="HAMAP" id="MF_00206">
    <property type="entry name" value="Lipoyl_synth"/>
    <property type="match status" value="1"/>
</dbReference>
<dbReference type="SFLD" id="SFLDF00271">
    <property type="entry name" value="lipoyl_synthase"/>
    <property type="match status" value="1"/>
</dbReference>
<dbReference type="Pfam" id="PF04055">
    <property type="entry name" value="Radical_SAM"/>
    <property type="match status" value="1"/>
</dbReference>
<dbReference type="NCBIfam" id="NF004019">
    <property type="entry name" value="PRK05481.1"/>
    <property type="match status" value="1"/>
</dbReference>
<dbReference type="SUPFAM" id="SSF102114">
    <property type="entry name" value="Radical SAM enzymes"/>
    <property type="match status" value="1"/>
</dbReference>
<dbReference type="SFLD" id="SFLDS00029">
    <property type="entry name" value="Radical_SAM"/>
    <property type="match status" value="1"/>
</dbReference>
<evidence type="ECO:0000259" key="10">
    <source>
        <dbReference type="PROSITE" id="PS51918"/>
    </source>
</evidence>
<evidence type="ECO:0000256" key="2">
    <source>
        <dbReference type="ARBA" id="ARBA00012237"/>
    </source>
</evidence>
<evidence type="ECO:0000256" key="3">
    <source>
        <dbReference type="ARBA" id="ARBA00022485"/>
    </source>
</evidence>
<evidence type="ECO:0000313" key="11">
    <source>
        <dbReference type="EMBL" id="VFU11187.1"/>
    </source>
</evidence>